<name>A0A3Q3DEE6_HIPCM</name>
<proteinExistence type="predicted"/>
<organism evidence="5 6">
    <name type="scientific">Hippocampus comes</name>
    <name type="common">Tiger tail seahorse</name>
    <dbReference type="NCBI Taxonomy" id="109280"/>
    <lineage>
        <taxon>Eukaryota</taxon>
        <taxon>Metazoa</taxon>
        <taxon>Chordata</taxon>
        <taxon>Craniata</taxon>
        <taxon>Vertebrata</taxon>
        <taxon>Euteleostomi</taxon>
        <taxon>Actinopterygii</taxon>
        <taxon>Neopterygii</taxon>
        <taxon>Teleostei</taxon>
        <taxon>Neoteleostei</taxon>
        <taxon>Acanthomorphata</taxon>
        <taxon>Syngnathiaria</taxon>
        <taxon>Syngnathiformes</taxon>
        <taxon>Syngnathoidei</taxon>
        <taxon>Syngnathidae</taxon>
        <taxon>Hippocampus</taxon>
    </lineage>
</organism>
<comment type="subcellular location">
    <subcellularLocation>
        <location evidence="1">Cell membrane</location>
    </subcellularLocation>
</comment>
<dbReference type="OrthoDB" id="10009200at2759"/>
<dbReference type="PROSITE" id="PS50106">
    <property type="entry name" value="PDZ"/>
    <property type="match status" value="3"/>
</dbReference>
<accession>A0A3Q3DEE6</accession>
<evidence type="ECO:0000313" key="6">
    <source>
        <dbReference type="Proteomes" id="UP000264820"/>
    </source>
</evidence>
<feature type="domain" description="PDZ" evidence="4">
    <location>
        <begin position="264"/>
        <end position="348"/>
    </location>
</feature>
<dbReference type="AlphaFoldDB" id="A0A3Q3DEE6"/>
<dbReference type="Proteomes" id="UP000264820">
    <property type="component" value="Unplaced"/>
</dbReference>
<dbReference type="Gene3D" id="2.30.42.10">
    <property type="match status" value="3"/>
</dbReference>
<evidence type="ECO:0000259" key="4">
    <source>
        <dbReference type="PROSITE" id="PS50106"/>
    </source>
</evidence>
<evidence type="ECO:0000313" key="5">
    <source>
        <dbReference type="Ensembl" id="ENSHCOP00000009999.1"/>
    </source>
</evidence>
<keyword evidence="2" id="KW-0472">Membrane</keyword>
<dbReference type="RefSeq" id="XP_019716996.1">
    <property type="nucleotide sequence ID" value="XM_019861437.1"/>
</dbReference>
<dbReference type="InterPro" id="IPR036034">
    <property type="entry name" value="PDZ_sf"/>
</dbReference>
<dbReference type="PANTHER" id="PTHR14191:SF20">
    <property type="entry name" value="NA(+)_H(+) EXCHANGE REGULATORY COFACTOR NHE-RF4"/>
    <property type="match status" value="1"/>
</dbReference>
<dbReference type="KEGG" id="hcq:109510825"/>
<evidence type="ECO:0000256" key="2">
    <source>
        <dbReference type="ARBA" id="ARBA00022475"/>
    </source>
</evidence>
<dbReference type="Pfam" id="PF00595">
    <property type="entry name" value="PDZ"/>
    <property type="match status" value="2"/>
</dbReference>
<dbReference type="GO" id="GO:0016324">
    <property type="term" value="C:apical plasma membrane"/>
    <property type="evidence" value="ECO:0007669"/>
    <property type="project" value="TreeGrafter"/>
</dbReference>
<feature type="domain" description="PDZ" evidence="4">
    <location>
        <begin position="45"/>
        <end position="126"/>
    </location>
</feature>
<dbReference type="Ensembl" id="ENSHCOT00000016275.1">
    <property type="protein sequence ID" value="ENSHCOP00000009999.1"/>
    <property type="gene ID" value="ENSHCOG00000000360.1"/>
</dbReference>
<keyword evidence="3" id="KW-0677">Repeat</keyword>
<evidence type="ECO:0000256" key="3">
    <source>
        <dbReference type="ARBA" id="ARBA00022737"/>
    </source>
</evidence>
<dbReference type="SUPFAM" id="SSF50156">
    <property type="entry name" value="PDZ domain-like"/>
    <property type="match status" value="3"/>
</dbReference>
<reference evidence="5" key="2">
    <citation type="submission" date="2025-09" db="UniProtKB">
        <authorList>
            <consortium name="Ensembl"/>
        </authorList>
    </citation>
    <scope>IDENTIFICATION</scope>
</reference>
<dbReference type="GeneTree" id="ENSGT00950000182849"/>
<dbReference type="GO" id="GO:0072659">
    <property type="term" value="P:protein localization to plasma membrane"/>
    <property type="evidence" value="ECO:0007669"/>
    <property type="project" value="TreeGrafter"/>
</dbReference>
<feature type="domain" description="PDZ" evidence="4">
    <location>
        <begin position="155"/>
        <end position="236"/>
    </location>
</feature>
<dbReference type="Pfam" id="PF17820">
    <property type="entry name" value="PDZ_6"/>
    <property type="match status" value="1"/>
</dbReference>
<reference evidence="5" key="1">
    <citation type="submission" date="2025-08" db="UniProtKB">
        <authorList>
            <consortium name="Ensembl"/>
        </authorList>
    </citation>
    <scope>IDENTIFICATION</scope>
</reference>
<dbReference type="InterPro" id="IPR041489">
    <property type="entry name" value="PDZ_6"/>
</dbReference>
<dbReference type="PANTHER" id="PTHR14191">
    <property type="entry name" value="PDZ DOMAIN CONTAINING PROTEIN"/>
    <property type="match status" value="1"/>
</dbReference>
<keyword evidence="6" id="KW-1185">Reference proteome</keyword>
<dbReference type="OMA" id="CMVPRLC"/>
<sequence>MRPRSGCQDVTELPRFTFNPKEGIDNPALVITDDFESEQNPLPKLYHLRRVEGQNFGFYLQRVTEKQGLEITDVDPWSPAEHSGLKAGDRVLEVNDDYVVNMNFIKVARKIQSSGLHLFLLVLKKDDYEQAVCSGVDLKMLATAAKGGPCSRPRLCHITRHQGCGLGMTLISAEGLKGRCILSVETDGPAEKAGVTSGDRLVWMNGIMTCHLTHDSINKSLKKSADSVTVLVIDGESESCYIRRKMPILPVLAGHCNLPHSAKTMHLVKGPEGYGFLLRQEKIPDKRQTVHVLREVDKGSPAEEAGMEDGDLLLAVNGELVEFLEHDDVVKRVRKSGESVTFTTISIQGRSLFRQLGISPLFFHGEFIHQDDCVLGQAGIQTVQPQMFGDALL</sequence>
<dbReference type="GO" id="GO:0005102">
    <property type="term" value="F:signaling receptor binding"/>
    <property type="evidence" value="ECO:0007669"/>
    <property type="project" value="TreeGrafter"/>
</dbReference>
<dbReference type="InterPro" id="IPR051067">
    <property type="entry name" value="NHER"/>
</dbReference>
<evidence type="ECO:0000256" key="1">
    <source>
        <dbReference type="ARBA" id="ARBA00004236"/>
    </source>
</evidence>
<protein>
    <submittedName>
        <fullName evidence="5">Na(+)/H(+) exchange regulatory cofactor NHE-RF4-like</fullName>
    </submittedName>
</protein>
<dbReference type="STRING" id="109280.ENSHCOP00000009999"/>
<dbReference type="GO" id="GO:0043495">
    <property type="term" value="F:protein-membrane adaptor activity"/>
    <property type="evidence" value="ECO:0007669"/>
    <property type="project" value="TreeGrafter"/>
</dbReference>
<keyword evidence="2" id="KW-1003">Cell membrane</keyword>
<dbReference type="CDD" id="cd06768">
    <property type="entry name" value="PDZ_NHERF-like"/>
    <property type="match status" value="2"/>
</dbReference>
<dbReference type="GeneID" id="109510825"/>
<dbReference type="InterPro" id="IPR001478">
    <property type="entry name" value="PDZ"/>
</dbReference>
<dbReference type="SMART" id="SM00228">
    <property type="entry name" value="PDZ"/>
    <property type="match status" value="3"/>
</dbReference>